<gene>
    <name evidence="4" type="primary">snaC</name>
    <name evidence="4" type="ORF">RHRU231_230180</name>
</gene>
<protein>
    <submittedName>
        <fullName evidence="4">NADH:riboflavin 5'-phosphate oxidoreductase</fullName>
    </submittedName>
</protein>
<keyword evidence="2" id="KW-0560">Oxidoreductase</keyword>
<dbReference type="eggNOG" id="COG1853">
    <property type="taxonomic scope" value="Bacteria"/>
</dbReference>
<name>A0A098BGN3_9NOCA</name>
<comment type="similarity">
    <text evidence="1">Belongs to the non-flavoprotein flavin reductase family.</text>
</comment>
<dbReference type="GO" id="GO:0042602">
    <property type="term" value="F:riboflavin reductase (NADPH) activity"/>
    <property type="evidence" value="ECO:0007669"/>
    <property type="project" value="TreeGrafter"/>
</dbReference>
<dbReference type="InterPro" id="IPR002563">
    <property type="entry name" value="Flavin_Rdtase-like_dom"/>
</dbReference>
<evidence type="ECO:0000259" key="3">
    <source>
        <dbReference type="SMART" id="SM00903"/>
    </source>
</evidence>
<dbReference type="InterPro" id="IPR050268">
    <property type="entry name" value="NADH-dep_flavin_reductase"/>
</dbReference>
<dbReference type="InterPro" id="IPR012349">
    <property type="entry name" value="Split_barrel_FMN-bd"/>
</dbReference>
<accession>A0A098BGN3</accession>
<proteinExistence type="inferred from homology"/>
<sequence>MNPIAAQEFTAEFRDVMASVCTPVTVVTALDGARPHGTTVSAFASLSLDPPMVLVALDRGSDLLTVVRSGGRFGVNVLGHGQDALALTFARKGTDKFDGVDWSLSAGVPRVDAAPGWLACRVADLVDGGDHVVVLGHVEAAARVDHPPLTYHRRTFGTHSAEQE</sequence>
<evidence type="ECO:0000313" key="5">
    <source>
        <dbReference type="Proteomes" id="UP000042997"/>
    </source>
</evidence>
<dbReference type="AlphaFoldDB" id="A0A098BGN3"/>
<dbReference type="PANTHER" id="PTHR30466">
    <property type="entry name" value="FLAVIN REDUCTASE"/>
    <property type="match status" value="1"/>
</dbReference>
<dbReference type="SMART" id="SM00903">
    <property type="entry name" value="Flavin_Reduct"/>
    <property type="match status" value="1"/>
</dbReference>
<dbReference type="SUPFAM" id="SSF50475">
    <property type="entry name" value="FMN-binding split barrel"/>
    <property type="match status" value="1"/>
</dbReference>
<evidence type="ECO:0000256" key="2">
    <source>
        <dbReference type="ARBA" id="ARBA00023002"/>
    </source>
</evidence>
<dbReference type="GO" id="GO:0010181">
    <property type="term" value="F:FMN binding"/>
    <property type="evidence" value="ECO:0007669"/>
    <property type="project" value="InterPro"/>
</dbReference>
<dbReference type="Pfam" id="PF01613">
    <property type="entry name" value="Flavin_Reduct"/>
    <property type="match status" value="1"/>
</dbReference>
<dbReference type="Gene3D" id="2.30.110.10">
    <property type="entry name" value="Electron Transport, Fmn-binding Protein, Chain A"/>
    <property type="match status" value="1"/>
</dbReference>
<dbReference type="RefSeq" id="WP_017679952.1">
    <property type="nucleotide sequence ID" value="NZ_CP029146.1"/>
</dbReference>
<organism evidence="4 5">
    <name type="scientific">Rhodococcus ruber</name>
    <dbReference type="NCBI Taxonomy" id="1830"/>
    <lineage>
        <taxon>Bacteria</taxon>
        <taxon>Bacillati</taxon>
        <taxon>Actinomycetota</taxon>
        <taxon>Actinomycetes</taxon>
        <taxon>Mycobacteriales</taxon>
        <taxon>Nocardiaceae</taxon>
        <taxon>Rhodococcus</taxon>
    </lineage>
</organism>
<evidence type="ECO:0000256" key="1">
    <source>
        <dbReference type="ARBA" id="ARBA00008898"/>
    </source>
</evidence>
<dbReference type="EMBL" id="CCSD01000032">
    <property type="protein sequence ID" value="CDZ87352.1"/>
    <property type="molecule type" value="Genomic_DNA"/>
</dbReference>
<dbReference type="PANTHER" id="PTHR30466:SF1">
    <property type="entry name" value="FMN REDUCTASE (NADH) RUTF"/>
    <property type="match status" value="1"/>
</dbReference>
<dbReference type="OrthoDB" id="9792858at2"/>
<feature type="domain" description="Flavin reductase like" evidence="3">
    <location>
        <begin position="17"/>
        <end position="158"/>
    </location>
</feature>
<evidence type="ECO:0000313" key="4">
    <source>
        <dbReference type="EMBL" id="CDZ87352.1"/>
    </source>
</evidence>
<reference evidence="4 5" key="1">
    <citation type="journal article" date="2014" name="Genome Announc.">
        <title>Draft Genome Sequence of Propane- and Butane-Oxidizing Actinobacterium Rhodococcus ruber IEGM 231.</title>
        <authorList>
            <person name="Ivshina I.B."/>
            <person name="Kuyukina M.S."/>
            <person name="Krivoruchko A.V."/>
            <person name="Barbe V."/>
            <person name="Fischer C."/>
        </authorList>
    </citation>
    <scope>NUCLEOTIDE SEQUENCE [LARGE SCALE GENOMIC DNA]</scope>
</reference>
<dbReference type="Proteomes" id="UP000042997">
    <property type="component" value="Unassembled WGS sequence"/>
</dbReference>